<dbReference type="PANTHER" id="PTHR11533:SF299">
    <property type="entry name" value="AMINOPEPTIDASE"/>
    <property type="match status" value="1"/>
</dbReference>
<dbReference type="KEGG" id="bbel:109468809"/>
<evidence type="ECO:0000259" key="18">
    <source>
        <dbReference type="Pfam" id="PF01433"/>
    </source>
</evidence>
<name>A0A6P4YVF0_BRABE</name>
<dbReference type="GO" id="GO:0005615">
    <property type="term" value="C:extracellular space"/>
    <property type="evidence" value="ECO:0007669"/>
    <property type="project" value="TreeGrafter"/>
</dbReference>
<dbReference type="Gene3D" id="1.25.50.20">
    <property type="match status" value="1"/>
</dbReference>
<evidence type="ECO:0000256" key="9">
    <source>
        <dbReference type="ARBA" id="ARBA00022989"/>
    </source>
</evidence>
<comment type="similarity">
    <text evidence="2">Belongs to the peptidase M1 family.</text>
</comment>
<evidence type="ECO:0000256" key="1">
    <source>
        <dbReference type="ARBA" id="ARBA00004606"/>
    </source>
</evidence>
<proteinExistence type="inferred from homology"/>
<keyword evidence="11 17" id="KW-0472">Membrane</keyword>
<feature type="binding site" evidence="14">
    <location>
        <position position="457"/>
    </location>
    <ligand>
        <name>Zn(2+)</name>
        <dbReference type="ChEBI" id="CHEBI:29105"/>
        <note>catalytic</note>
    </ligand>
</feature>
<feature type="active site" description="Proton acceptor" evidence="13">
    <location>
        <position position="458"/>
    </location>
</feature>
<evidence type="ECO:0000313" key="21">
    <source>
        <dbReference type="Proteomes" id="UP000515135"/>
    </source>
</evidence>
<dbReference type="Gene3D" id="2.60.40.1730">
    <property type="entry name" value="tricorn interacting facor f3 domain"/>
    <property type="match status" value="1"/>
</dbReference>
<feature type="compositionally biased region" description="Acidic residues" evidence="16">
    <location>
        <begin position="16"/>
        <end position="29"/>
    </location>
</feature>
<feature type="transmembrane region" description="Helical" evidence="17">
    <location>
        <begin position="93"/>
        <end position="114"/>
    </location>
</feature>
<evidence type="ECO:0000256" key="16">
    <source>
        <dbReference type="SAM" id="MobiDB-lite"/>
    </source>
</evidence>
<dbReference type="Pfam" id="PF11838">
    <property type="entry name" value="ERAP1_C"/>
    <property type="match status" value="1"/>
</dbReference>
<comment type="subcellular location">
    <subcellularLocation>
        <location evidence="1">Membrane</location>
        <topology evidence="1">Single-pass type II membrane protein</topology>
    </subcellularLocation>
</comment>
<organism evidence="21 22">
    <name type="scientific">Branchiostoma belcheri</name>
    <name type="common">Amphioxus</name>
    <dbReference type="NCBI Taxonomy" id="7741"/>
    <lineage>
        <taxon>Eukaryota</taxon>
        <taxon>Metazoa</taxon>
        <taxon>Chordata</taxon>
        <taxon>Cephalochordata</taxon>
        <taxon>Leptocardii</taxon>
        <taxon>Amphioxiformes</taxon>
        <taxon>Branchiostomatidae</taxon>
        <taxon>Branchiostoma</taxon>
    </lineage>
</organism>
<keyword evidence="9 17" id="KW-1133">Transmembrane helix</keyword>
<dbReference type="PRINTS" id="PR00756">
    <property type="entry name" value="ALADIPTASE"/>
</dbReference>
<dbReference type="CDD" id="cd09601">
    <property type="entry name" value="M1_APN-Q_like"/>
    <property type="match status" value="1"/>
</dbReference>
<evidence type="ECO:0000259" key="19">
    <source>
        <dbReference type="Pfam" id="PF11838"/>
    </source>
</evidence>
<dbReference type="SUPFAM" id="SSF55486">
    <property type="entry name" value="Metalloproteases ('zincins'), catalytic domain"/>
    <property type="match status" value="1"/>
</dbReference>
<feature type="domain" description="Aminopeptidase N-like N-terminal" evidence="20">
    <location>
        <begin position="160"/>
        <end position="349"/>
    </location>
</feature>
<dbReference type="InterPro" id="IPR050344">
    <property type="entry name" value="Peptidase_M1_aminopeptidases"/>
</dbReference>
<evidence type="ECO:0000256" key="13">
    <source>
        <dbReference type="PIRSR" id="PIRSR634016-1"/>
    </source>
</evidence>
<evidence type="ECO:0000256" key="7">
    <source>
        <dbReference type="ARBA" id="ARBA00022833"/>
    </source>
</evidence>
<keyword evidence="21" id="KW-1185">Reference proteome</keyword>
<dbReference type="FunFam" id="2.60.40.1910:FF:000003">
    <property type="entry name" value="Aminopeptidase"/>
    <property type="match status" value="1"/>
</dbReference>
<keyword evidence="4 17" id="KW-0812">Transmembrane</keyword>
<dbReference type="FunFam" id="1.10.390.10:FF:000016">
    <property type="entry name" value="Glutamyl aminopeptidase"/>
    <property type="match status" value="1"/>
</dbReference>
<dbReference type="InterPro" id="IPR045357">
    <property type="entry name" value="Aminopeptidase_N-like_N"/>
</dbReference>
<feature type="domain" description="Peptidase M1 membrane alanine aminopeptidase" evidence="18">
    <location>
        <begin position="385"/>
        <end position="608"/>
    </location>
</feature>
<evidence type="ECO:0000256" key="3">
    <source>
        <dbReference type="ARBA" id="ARBA00022670"/>
    </source>
</evidence>
<dbReference type="GeneID" id="109468809"/>
<dbReference type="GO" id="GO:0006508">
    <property type="term" value="P:proteolysis"/>
    <property type="evidence" value="ECO:0007669"/>
    <property type="project" value="UniProtKB-KW"/>
</dbReference>
<protein>
    <submittedName>
        <fullName evidence="22">Endoplasmic reticulum aminopeptidase 1-like</fullName>
    </submittedName>
</protein>
<feature type="binding site" evidence="14">
    <location>
        <position position="480"/>
    </location>
    <ligand>
        <name>Zn(2+)</name>
        <dbReference type="ChEBI" id="CHEBI:29105"/>
        <note>catalytic</note>
    </ligand>
</feature>
<dbReference type="RefSeq" id="XP_019622707.1">
    <property type="nucleotide sequence ID" value="XM_019767148.1"/>
</dbReference>
<evidence type="ECO:0000256" key="4">
    <source>
        <dbReference type="ARBA" id="ARBA00022692"/>
    </source>
</evidence>
<dbReference type="PANTHER" id="PTHR11533">
    <property type="entry name" value="PROTEASE M1 ZINC METALLOPROTEASE"/>
    <property type="match status" value="1"/>
</dbReference>
<evidence type="ECO:0000256" key="15">
    <source>
        <dbReference type="PIRSR" id="PIRSR634016-4"/>
    </source>
</evidence>
<dbReference type="GO" id="GO:0070006">
    <property type="term" value="F:metalloaminopeptidase activity"/>
    <property type="evidence" value="ECO:0007669"/>
    <property type="project" value="TreeGrafter"/>
</dbReference>
<evidence type="ECO:0000313" key="22">
    <source>
        <dbReference type="RefSeq" id="XP_019622707.1"/>
    </source>
</evidence>
<feature type="region of interest" description="Disordered" evidence="16">
    <location>
        <begin position="1"/>
        <end position="72"/>
    </location>
</feature>
<dbReference type="GO" id="GO:0008270">
    <property type="term" value="F:zinc ion binding"/>
    <property type="evidence" value="ECO:0007669"/>
    <property type="project" value="InterPro"/>
</dbReference>
<evidence type="ECO:0000259" key="20">
    <source>
        <dbReference type="Pfam" id="PF17900"/>
    </source>
</evidence>
<dbReference type="GO" id="GO:0043171">
    <property type="term" value="P:peptide catabolic process"/>
    <property type="evidence" value="ECO:0007669"/>
    <property type="project" value="TreeGrafter"/>
</dbReference>
<dbReference type="FunFam" id="1.25.50.20:FF:000003">
    <property type="entry name" value="Leucyl-cystinyl aminopeptidase"/>
    <property type="match status" value="1"/>
</dbReference>
<evidence type="ECO:0000256" key="6">
    <source>
        <dbReference type="ARBA" id="ARBA00022801"/>
    </source>
</evidence>
<dbReference type="Gene3D" id="1.10.390.10">
    <property type="entry name" value="Neutral Protease Domain 2"/>
    <property type="match status" value="1"/>
</dbReference>
<evidence type="ECO:0000256" key="8">
    <source>
        <dbReference type="ARBA" id="ARBA00022968"/>
    </source>
</evidence>
<keyword evidence="12" id="KW-0325">Glycoprotein</keyword>
<keyword evidence="10" id="KW-0482">Metalloprotease</keyword>
<evidence type="ECO:0000256" key="12">
    <source>
        <dbReference type="ARBA" id="ARBA00023180"/>
    </source>
</evidence>
<dbReference type="FunFam" id="2.60.40.1730:FF:000001">
    <property type="entry name" value="Leucyl-cystinyl aminopeptidase"/>
    <property type="match status" value="1"/>
</dbReference>
<keyword evidence="7 14" id="KW-0862">Zinc</keyword>
<reference evidence="22" key="1">
    <citation type="submission" date="2025-08" db="UniProtKB">
        <authorList>
            <consortium name="RefSeq"/>
        </authorList>
    </citation>
    <scope>IDENTIFICATION</scope>
    <source>
        <tissue evidence="22">Gonad</tissue>
    </source>
</reference>
<dbReference type="GO" id="GO:0016020">
    <property type="term" value="C:membrane"/>
    <property type="evidence" value="ECO:0007669"/>
    <property type="project" value="UniProtKB-SubCell"/>
</dbReference>
<dbReference type="GO" id="GO:0005737">
    <property type="term" value="C:cytoplasm"/>
    <property type="evidence" value="ECO:0007669"/>
    <property type="project" value="TreeGrafter"/>
</dbReference>
<dbReference type="InterPro" id="IPR027268">
    <property type="entry name" value="Peptidase_M4/M1_CTD_sf"/>
</dbReference>
<keyword evidence="5 14" id="KW-0479">Metal-binding</keyword>
<dbReference type="OrthoDB" id="10031169at2759"/>
<feature type="binding site" evidence="14">
    <location>
        <position position="461"/>
    </location>
    <ligand>
        <name>Zn(2+)</name>
        <dbReference type="ChEBI" id="CHEBI:29105"/>
        <note>catalytic</note>
    </ligand>
</feature>
<evidence type="ECO:0000256" key="17">
    <source>
        <dbReference type="SAM" id="Phobius"/>
    </source>
</evidence>
<dbReference type="Pfam" id="PF17900">
    <property type="entry name" value="Peptidase_M1_N"/>
    <property type="match status" value="1"/>
</dbReference>
<keyword evidence="6" id="KW-0378">Hydrolase</keyword>
<dbReference type="AlphaFoldDB" id="A0A6P4YVF0"/>
<keyword evidence="3" id="KW-0645">Protease</keyword>
<evidence type="ECO:0000256" key="14">
    <source>
        <dbReference type="PIRSR" id="PIRSR634016-3"/>
    </source>
</evidence>
<dbReference type="Gene3D" id="2.60.40.1910">
    <property type="match status" value="1"/>
</dbReference>
<dbReference type="InterPro" id="IPR014782">
    <property type="entry name" value="Peptidase_M1_dom"/>
</dbReference>
<gene>
    <name evidence="22" type="primary">LOC109468809</name>
</gene>
<keyword evidence="8" id="KW-0735">Signal-anchor</keyword>
<evidence type="ECO:0000256" key="11">
    <source>
        <dbReference type="ARBA" id="ARBA00023136"/>
    </source>
</evidence>
<dbReference type="Pfam" id="PF01433">
    <property type="entry name" value="Peptidase_M1"/>
    <property type="match status" value="1"/>
</dbReference>
<evidence type="ECO:0000256" key="5">
    <source>
        <dbReference type="ARBA" id="ARBA00022723"/>
    </source>
</evidence>
<comment type="cofactor">
    <cofactor evidence="14">
        <name>Zn(2+)</name>
        <dbReference type="ChEBI" id="CHEBI:29105"/>
    </cofactor>
    <text evidence="14">Binds 1 zinc ion per subunit.</text>
</comment>
<feature type="site" description="Transition state stabilizer" evidence="15">
    <location>
        <position position="543"/>
    </location>
</feature>
<dbReference type="GO" id="GO:0042277">
    <property type="term" value="F:peptide binding"/>
    <property type="evidence" value="ECO:0007669"/>
    <property type="project" value="TreeGrafter"/>
</dbReference>
<dbReference type="InterPro" id="IPR001930">
    <property type="entry name" value="Peptidase_M1"/>
</dbReference>
<dbReference type="InterPro" id="IPR024571">
    <property type="entry name" value="ERAP1-like_C_dom"/>
</dbReference>
<dbReference type="InterPro" id="IPR034016">
    <property type="entry name" value="M1_APN-typ"/>
</dbReference>
<sequence>MEEQEEETIDLTGPEEVAEDAEFASDEDSLLPQAVVQDGEGRRRKQRPSSRSGPLSWLSPRSKSAASRPLRGAQRPLRRKLWQYAPKCSRDRCCFLFAICLTIFIVLVTSAIYMNSKHKSSCPYSFLLDTSEKKSAKKDPIATNGERFPWDDVRLPSTIVPNSYLLHLHPNLTTFNFTGHVSINISVVKKTDLVVFHVKELNITQSSVKTMNNVSVPIVKELEYTGNEQYCLRLGQGLSAGQNYTIVVHFSGELNDGLYGFYRSTYTLNKGKDGEESRVLATTQFEAANARAAFPCFDEPALKATFQLHMVREGRHSTLFNMPKDHIEDLLGGLKMDVFKKSVAMSTYLVCFIVSDFRSMQLSTDTSDITVAVHAPEDRISQASFALDVAKTVLEYYETFFGVKYPLPKMDLVAIPDFSSGAMENWGLVTYRETAILYDADNSSAGDKQWVAVVIAHEFAHQWFGNLVTMKWWNDLWLNEGFASFVEFIGADKVSPEWKMLDQFVVSDLQTALSADSLSNSHPISVTVHRPEEVEEIFDSISYDKGASILRMLESFLGRETFLQGLTSYLREHQFKNAATDDLWKALDQAAHGAGKSNINIKQVMDRWTNQMGYPVVMVTRQNSHLVLTQDRFLQMPPSPACGGVVEFTSPYRYEWIIPLTYITSTSPKEQQTVFMDTTQTTLSLDNNSPEWVKFNVNQTGFYRVNYDNQNWDAFIHQLQNNHEALNSADRAGLIDDAFHLNRAGLFGLEKSLELVKYLKNERDYVPMATALSGLGYITKLLETEDQDLYNNMKLFVLELLEDTIGEVGWEDQGDQLTKFLRSTVLGAACDYGHEQSTQQAHTLFANWMKGTQNVAANLKTVVYTSGVQHGGEEEWNFCWQQYTSATVAAEKRKLLYALANTRDNKLVTKLLRYTLDSTKIRSQDTVRTITYVSRTAVGYQLAWNFVKSNWQTFLDRYGSGSFNMAELAKIPAHRFSTRRQLEEVKSFFQSHDISAAARAARQTIETIQSNIFWLEKNKDKVKTWIKNYFMPPEGGKARSSEI</sequence>
<dbReference type="SUPFAM" id="SSF63737">
    <property type="entry name" value="Leukotriene A4 hydrolase N-terminal domain"/>
    <property type="match status" value="1"/>
</dbReference>
<dbReference type="InterPro" id="IPR042097">
    <property type="entry name" value="Aminopeptidase_N-like_N_sf"/>
</dbReference>
<feature type="domain" description="ERAP1-like C-terminal" evidence="19">
    <location>
        <begin position="692"/>
        <end position="1009"/>
    </location>
</feature>
<evidence type="ECO:0000256" key="10">
    <source>
        <dbReference type="ARBA" id="ARBA00023049"/>
    </source>
</evidence>
<dbReference type="Proteomes" id="UP000515135">
    <property type="component" value="Unplaced"/>
</dbReference>
<evidence type="ECO:0000256" key="2">
    <source>
        <dbReference type="ARBA" id="ARBA00010136"/>
    </source>
</evidence>
<accession>A0A6P4YVF0</accession>
<feature type="compositionally biased region" description="Polar residues" evidence="16">
    <location>
        <begin position="49"/>
        <end position="65"/>
    </location>
</feature>